<dbReference type="Proteomes" id="UP000244189">
    <property type="component" value="Unassembled WGS sequence"/>
</dbReference>
<organism evidence="1 2">
    <name type="scientific">Sphingomonas aurantiaca</name>
    <dbReference type="NCBI Taxonomy" id="185949"/>
    <lineage>
        <taxon>Bacteria</taxon>
        <taxon>Pseudomonadati</taxon>
        <taxon>Pseudomonadota</taxon>
        <taxon>Alphaproteobacteria</taxon>
        <taxon>Sphingomonadales</taxon>
        <taxon>Sphingomonadaceae</taxon>
        <taxon>Sphingomonas</taxon>
    </lineage>
</organism>
<protein>
    <recommendedName>
        <fullName evidence="3">Glycosyl transferase</fullName>
    </recommendedName>
</protein>
<evidence type="ECO:0000313" key="2">
    <source>
        <dbReference type="Proteomes" id="UP000244189"/>
    </source>
</evidence>
<evidence type="ECO:0000313" key="1">
    <source>
        <dbReference type="EMBL" id="PTQ61233.1"/>
    </source>
</evidence>
<dbReference type="RefSeq" id="WP_107957385.1">
    <property type="nucleotide sequence ID" value="NZ_QAOG01000002.1"/>
</dbReference>
<accession>A0A2T5GPH7</accession>
<comment type="caution">
    <text evidence="1">The sequence shown here is derived from an EMBL/GenBank/DDBJ whole genome shotgun (WGS) entry which is preliminary data.</text>
</comment>
<dbReference type="AlphaFoldDB" id="A0A2T5GPH7"/>
<dbReference type="EMBL" id="QAOG01000002">
    <property type="protein sequence ID" value="PTQ61233.1"/>
    <property type="molecule type" value="Genomic_DNA"/>
</dbReference>
<evidence type="ECO:0008006" key="3">
    <source>
        <dbReference type="Google" id="ProtNLM"/>
    </source>
</evidence>
<name>A0A2T5GPH7_9SPHN</name>
<reference evidence="1 2" key="1">
    <citation type="submission" date="2018-04" db="EMBL/GenBank/DDBJ databases">
        <title>Genomic Encyclopedia of Type Strains, Phase III (KMG-III): the genomes of soil and plant-associated and newly described type strains.</title>
        <authorList>
            <person name="Whitman W."/>
        </authorList>
    </citation>
    <scope>NUCLEOTIDE SEQUENCE [LARGE SCALE GENOMIC DNA]</scope>
    <source>
        <strain evidence="1 2">MA101b</strain>
    </source>
</reference>
<dbReference type="InterPro" id="IPR043148">
    <property type="entry name" value="TagF_C"/>
</dbReference>
<sequence length="376" mass="41472">MTSAPPRGKVAFLFLGETLLIPHLYPIVEALAATSTVPIDLWVSTSVHETLLTRWTAPFPAVRIRRAPGFRRVADDGTGRNPVLPAKIPMLVRLLPYLRSARVVVCAEQTSLWLPRLFPMRAKFVKTSHGVGSMSARDDPRRRAAALTLVPSQRERQTYLDRGFAPDRFVATGYVKADFTHRTHAAPPFADTRPVVLYAPHWQQHRSSWWRWGAEVVRRIVADGRYNLIFAPHQRLVEKAPEVADLMREIGGLPHVHCDIDGFAMVDGSYTGVADVYLGDTSSQVIEFLMRPRPCVFLNAARVAWEGDPNYAMWACGEVVGDVAEVVGALDRAALLHTEYAAVQAAFADESLGAVKGGATKAAGEIVHVLEAIPSR</sequence>
<gene>
    <name evidence="1" type="ORF">C8J26_1560</name>
</gene>
<dbReference type="Gene3D" id="3.40.50.12580">
    <property type="match status" value="1"/>
</dbReference>
<keyword evidence="2" id="KW-1185">Reference proteome</keyword>
<proteinExistence type="predicted"/>
<dbReference type="SUPFAM" id="SSF53756">
    <property type="entry name" value="UDP-Glycosyltransferase/glycogen phosphorylase"/>
    <property type="match status" value="1"/>
</dbReference>